<keyword evidence="3 9" id="KW-0677">Repeat</keyword>
<dbReference type="AlphaFoldDB" id="A0A345IEZ5"/>
<dbReference type="STRING" id="1288484.GCA_000348665_00417"/>
<dbReference type="KEGG" id="dwu:DVJ83_02820"/>
<dbReference type="InterPro" id="IPR041546">
    <property type="entry name" value="ClpA/ClpB_AAA_lid"/>
</dbReference>
<dbReference type="PRINTS" id="PR00300">
    <property type="entry name" value="CLPPROTEASEA"/>
</dbReference>
<dbReference type="GO" id="GO:0016887">
    <property type="term" value="F:ATP hydrolysis activity"/>
    <property type="evidence" value="ECO:0007669"/>
    <property type="project" value="InterPro"/>
</dbReference>
<evidence type="ECO:0000313" key="14">
    <source>
        <dbReference type="Proteomes" id="UP000253744"/>
    </source>
</evidence>
<keyword evidence="11" id="KW-0346">Stress response</keyword>
<comment type="subunit">
    <text evidence="8">Homohexamer. The oligomerization is ATP-dependent.</text>
</comment>
<dbReference type="GO" id="GO:0042026">
    <property type="term" value="P:protein refolding"/>
    <property type="evidence" value="ECO:0007669"/>
    <property type="project" value="UniProtKB-UniRule"/>
</dbReference>
<evidence type="ECO:0000256" key="8">
    <source>
        <dbReference type="ARBA" id="ARBA00026057"/>
    </source>
</evidence>
<dbReference type="InterPro" id="IPR050130">
    <property type="entry name" value="ClpA_ClpB"/>
</dbReference>
<evidence type="ECO:0000256" key="11">
    <source>
        <dbReference type="RuleBase" id="RU362034"/>
    </source>
</evidence>
<dbReference type="InterPro" id="IPR027417">
    <property type="entry name" value="P-loop_NTPase"/>
</dbReference>
<dbReference type="InterPro" id="IPR001270">
    <property type="entry name" value="ClpA/B"/>
</dbReference>
<dbReference type="Pfam" id="PF10431">
    <property type="entry name" value="ClpB_D2-small"/>
    <property type="match status" value="1"/>
</dbReference>
<organism evidence="13 14">
    <name type="scientific">Deinococcus wulumuqiensis</name>
    <dbReference type="NCBI Taxonomy" id="980427"/>
    <lineage>
        <taxon>Bacteria</taxon>
        <taxon>Thermotogati</taxon>
        <taxon>Deinococcota</taxon>
        <taxon>Deinococci</taxon>
        <taxon>Deinococcales</taxon>
        <taxon>Deinococcaceae</taxon>
        <taxon>Deinococcus</taxon>
    </lineage>
</organism>
<evidence type="ECO:0000259" key="12">
    <source>
        <dbReference type="PROSITE" id="PS51903"/>
    </source>
</evidence>
<dbReference type="PANTHER" id="PTHR11638:SF18">
    <property type="entry name" value="HEAT SHOCK PROTEIN 104"/>
    <property type="match status" value="1"/>
</dbReference>
<keyword evidence="6 11" id="KW-0175">Coiled coil</keyword>
<keyword evidence="4 10" id="KW-0547">Nucleotide-binding</keyword>
<evidence type="ECO:0000256" key="7">
    <source>
        <dbReference type="ARBA" id="ARBA00023186"/>
    </source>
</evidence>
<dbReference type="Proteomes" id="UP000253744">
    <property type="component" value="Chromosome"/>
</dbReference>
<comment type="similarity">
    <text evidence="1 10">Belongs to the ClpA/ClpB family.</text>
</comment>
<evidence type="ECO:0000256" key="5">
    <source>
        <dbReference type="ARBA" id="ARBA00022840"/>
    </source>
</evidence>
<dbReference type="InterPro" id="IPR028299">
    <property type="entry name" value="ClpA/B_CS2"/>
</dbReference>
<dbReference type="InterPro" id="IPR018368">
    <property type="entry name" value="ClpA/B_CS1"/>
</dbReference>
<name>A0A345IEZ5_9DEIO</name>
<dbReference type="InterPro" id="IPR017730">
    <property type="entry name" value="Chaperonin_ClpB"/>
</dbReference>
<keyword evidence="5 10" id="KW-0067">ATP-binding</keyword>
<dbReference type="SMART" id="SM00382">
    <property type="entry name" value="AAA"/>
    <property type="match status" value="2"/>
</dbReference>
<accession>A0A345IEZ5</accession>
<feature type="domain" description="Clp R" evidence="12">
    <location>
        <begin position="3"/>
        <end position="147"/>
    </location>
</feature>
<dbReference type="Gene3D" id="3.40.50.300">
    <property type="entry name" value="P-loop containing nucleotide triphosphate hydrolases"/>
    <property type="match status" value="3"/>
</dbReference>
<keyword evidence="2 11" id="KW-0963">Cytoplasm</keyword>
<dbReference type="EMBL" id="CP031158">
    <property type="protein sequence ID" value="AXG98267.1"/>
    <property type="molecule type" value="Genomic_DNA"/>
</dbReference>
<dbReference type="FunFam" id="3.40.50.300:FF:000120">
    <property type="entry name" value="ATP-dependent chaperone ClpB"/>
    <property type="match status" value="1"/>
</dbReference>
<evidence type="ECO:0000256" key="2">
    <source>
        <dbReference type="ARBA" id="ARBA00022490"/>
    </source>
</evidence>
<dbReference type="SUPFAM" id="SSF52540">
    <property type="entry name" value="P-loop containing nucleoside triphosphate hydrolases"/>
    <property type="match status" value="2"/>
</dbReference>
<evidence type="ECO:0000256" key="6">
    <source>
        <dbReference type="ARBA" id="ARBA00023054"/>
    </source>
</evidence>
<evidence type="ECO:0000256" key="4">
    <source>
        <dbReference type="ARBA" id="ARBA00022741"/>
    </source>
</evidence>
<dbReference type="Gene3D" id="1.10.1780.10">
    <property type="entry name" value="Clp, N-terminal domain"/>
    <property type="match status" value="1"/>
</dbReference>
<gene>
    <name evidence="11 13" type="primary">clpB</name>
    <name evidence="13" type="ORF">DVJ83_02820</name>
</gene>
<dbReference type="RefSeq" id="WP_114671314.1">
    <property type="nucleotide sequence ID" value="NZ_CALTYN010000131.1"/>
</dbReference>
<dbReference type="InterPro" id="IPR003593">
    <property type="entry name" value="AAA+_ATPase"/>
</dbReference>
<dbReference type="Pfam" id="PF17871">
    <property type="entry name" value="AAA_lid_9"/>
    <property type="match status" value="1"/>
</dbReference>
<dbReference type="GO" id="GO:0005524">
    <property type="term" value="F:ATP binding"/>
    <property type="evidence" value="ECO:0007669"/>
    <property type="project" value="UniProtKB-UniRule"/>
</dbReference>
<dbReference type="PROSITE" id="PS00870">
    <property type="entry name" value="CLPAB_1"/>
    <property type="match status" value="1"/>
</dbReference>
<dbReference type="InterPro" id="IPR019489">
    <property type="entry name" value="Clp_ATPase_C"/>
</dbReference>
<dbReference type="FunFam" id="3.40.50.300:FF:000025">
    <property type="entry name" value="ATP-dependent Clp protease subunit"/>
    <property type="match status" value="1"/>
</dbReference>
<feature type="coiled-coil region" evidence="11">
    <location>
        <begin position="403"/>
        <end position="524"/>
    </location>
</feature>
<dbReference type="PANTHER" id="PTHR11638">
    <property type="entry name" value="ATP-DEPENDENT CLP PROTEASE"/>
    <property type="match status" value="1"/>
</dbReference>
<keyword evidence="7 10" id="KW-0143">Chaperone</keyword>
<dbReference type="Pfam" id="PF07724">
    <property type="entry name" value="AAA_2"/>
    <property type="match status" value="1"/>
</dbReference>
<evidence type="ECO:0000313" key="13">
    <source>
        <dbReference type="EMBL" id="AXG98267.1"/>
    </source>
</evidence>
<dbReference type="InterPro" id="IPR036628">
    <property type="entry name" value="Clp_N_dom_sf"/>
</dbReference>
<dbReference type="FunFam" id="3.40.50.300:FF:000010">
    <property type="entry name" value="Chaperone clpB 1, putative"/>
    <property type="match status" value="1"/>
</dbReference>
<dbReference type="CDD" id="cd19499">
    <property type="entry name" value="RecA-like_ClpB_Hsp104-like"/>
    <property type="match status" value="1"/>
</dbReference>
<dbReference type="SMART" id="SM01086">
    <property type="entry name" value="ClpB_D2-small"/>
    <property type="match status" value="1"/>
</dbReference>
<dbReference type="CDD" id="cd00009">
    <property type="entry name" value="AAA"/>
    <property type="match status" value="1"/>
</dbReference>
<comment type="function">
    <text evidence="11">Part of a stress-induced multi-chaperone system, it is involved in the recovery of the cell from heat-induced damage, in cooperation with DnaK, DnaJ and GrpE.</text>
</comment>
<dbReference type="Pfam" id="PF00004">
    <property type="entry name" value="AAA"/>
    <property type="match status" value="1"/>
</dbReference>
<reference evidence="13 14" key="1">
    <citation type="submission" date="2018-07" db="EMBL/GenBank/DDBJ databases">
        <title>Complete Genome and Methylome Analysis of Deinococcus wulumuqiensis NEB 479.</title>
        <authorList>
            <person name="Fomenkov A."/>
            <person name="Luyten Y."/>
            <person name="Vincze T."/>
            <person name="Anton B.P."/>
            <person name="Clark T."/>
            <person name="Roberts R.J."/>
            <person name="Morgan R.D."/>
        </authorList>
    </citation>
    <scope>NUCLEOTIDE SEQUENCE [LARGE SCALE GENOMIC DNA]</scope>
    <source>
        <strain evidence="13 14">NEB 479</strain>
    </source>
</reference>
<evidence type="ECO:0000256" key="1">
    <source>
        <dbReference type="ARBA" id="ARBA00008675"/>
    </source>
</evidence>
<evidence type="ECO:0000256" key="3">
    <source>
        <dbReference type="ARBA" id="ARBA00022737"/>
    </source>
</evidence>
<sequence>MNPERFTEASAVAINAAQQLAQQNKNQNLTHFHVLRTLLDNDTAARALTLAGGDLTQIRAALDAEIAKLPKIQGGDGQLYLDPALSRAFARADTIAGQLGDSFVAADTLLLALRGEYRGRGLPDEVSLNRAVTEQRKGKTVTNKTSEQQFDALNKYGTDLTQRARDGKFDPVIGRDEEIRRAMQILLRRSKNNPVLIGEPGVGKTAIAEGLAMRIVKGDVPEGLRNKRIVSLEMGSLLAGAKFRGEFEERLKGVIDEVVKSAGEIILFVDEIHTIVGAGKTEGSPDAGNMLKPALARGELHLIGATTLDEYREIEKDAALERRFQPVFVDEPSVEDTISILRGIKERYQVHHNVEITDPALVAAAQLSNRYITDRQLPDKAIDLIDESAARLRMALESSPERIDQLSRRKLQLEIEREALKREKDVDSQNRLLDIEKSLKAITDELNEVRSRWEAERKEVAALREKREKLDAVRTQIEKARRDYDLEEAARLEYGELPALEKDVQELEKKLKTAEFAHMEVTDEDIAAVVSRWTGIPVSKLMEGEREKLLRLEEQLHQRVIGQDRAIVSVSDAIRRARAGLNDPNRPLGSFMFLGPSGVGKTELAKALAEFLFDSSEAMVRIDMSEYMEKHTVARLIGAPPGYVGFEEGGQLTEAVRRRPYAVILFDEIEKAHPDVFNVLLQVLDDGRLTDGQGRTVDFRNTLIIMTSNIGSPLILDMQARGQDAEAIKSAVLEELRGEFRPEFLNRVDDIIVFDALTAKDLHSIVDIQMGSLRKRLAERRITLHLSDAAKDKLAELGYDPAYGARPLRRTISQYIETPLAREILGGKVQDGSVLNVDYGDSGFTFGTSSLN</sequence>
<protein>
    <recommendedName>
        <fullName evidence="11">Chaperone protein ClpB</fullName>
    </recommendedName>
</protein>
<dbReference type="Gene3D" id="1.10.8.60">
    <property type="match status" value="1"/>
</dbReference>
<dbReference type="Pfam" id="PF02861">
    <property type="entry name" value="Clp_N"/>
    <property type="match status" value="1"/>
</dbReference>
<dbReference type="NCBIfam" id="TIGR03346">
    <property type="entry name" value="chaperone_ClpB"/>
    <property type="match status" value="1"/>
</dbReference>
<dbReference type="PROSITE" id="PS51903">
    <property type="entry name" value="CLP_R"/>
    <property type="match status" value="1"/>
</dbReference>
<evidence type="ECO:0000256" key="9">
    <source>
        <dbReference type="PROSITE-ProRule" id="PRU01251"/>
    </source>
</evidence>
<proteinExistence type="inferred from homology"/>
<dbReference type="GO" id="GO:0005737">
    <property type="term" value="C:cytoplasm"/>
    <property type="evidence" value="ECO:0007669"/>
    <property type="project" value="UniProtKB-SubCell"/>
</dbReference>
<dbReference type="FunFam" id="1.10.8.60:FF:000017">
    <property type="entry name" value="ATP-dependent chaperone ClpB"/>
    <property type="match status" value="1"/>
</dbReference>
<comment type="subunit">
    <text evidence="11">Homohexamer; The oligomerization is ATP-dependent.</text>
</comment>
<dbReference type="PROSITE" id="PS00871">
    <property type="entry name" value="CLPAB_2"/>
    <property type="match status" value="1"/>
</dbReference>
<comment type="subcellular location">
    <subcellularLocation>
        <location evidence="11">Cytoplasm</location>
    </subcellularLocation>
</comment>
<evidence type="ECO:0000256" key="10">
    <source>
        <dbReference type="RuleBase" id="RU004432"/>
    </source>
</evidence>
<dbReference type="SUPFAM" id="SSF81923">
    <property type="entry name" value="Double Clp-N motif"/>
    <property type="match status" value="1"/>
</dbReference>
<dbReference type="InterPro" id="IPR004176">
    <property type="entry name" value="Clp_R_N"/>
</dbReference>
<dbReference type="InterPro" id="IPR003959">
    <property type="entry name" value="ATPase_AAA_core"/>
</dbReference>
<dbReference type="GO" id="GO:0034605">
    <property type="term" value="P:cellular response to heat"/>
    <property type="evidence" value="ECO:0007669"/>
    <property type="project" value="TreeGrafter"/>
</dbReference>